<reference evidence="3 4" key="1">
    <citation type="submission" date="2020-05" db="EMBL/GenBank/DDBJ databases">
        <title>FDA dAtabase for Regulatory Grade micrObial Sequences (FDA-ARGOS): Supporting development and validation of Infectious Disease Dx tests.</title>
        <authorList>
            <person name="Moreno J."/>
            <person name="Tallon L."/>
            <person name="Sadzewicz L."/>
            <person name="Zhao X."/>
            <person name="Vavikolanu K."/>
            <person name="Mehta A."/>
            <person name="Aluvathingal J."/>
            <person name="Nadendla S."/>
            <person name="Myers T."/>
            <person name="Yan Y."/>
            <person name="Sichtig H."/>
        </authorList>
    </citation>
    <scope>NUCLEOTIDE SEQUENCE [LARGE SCALE GENOMIC DNA]</scope>
    <source>
        <strain evidence="3 4">FDAARGOS_760</strain>
    </source>
</reference>
<feature type="region of interest" description="Disordered" evidence="1">
    <location>
        <begin position="318"/>
        <end position="362"/>
    </location>
</feature>
<dbReference type="GO" id="GO:0005524">
    <property type="term" value="F:ATP binding"/>
    <property type="evidence" value="ECO:0007669"/>
    <property type="project" value="UniProtKB-KW"/>
</dbReference>
<keyword evidence="3" id="KW-0547">Nucleotide-binding</keyword>
<gene>
    <name evidence="3" type="ORF">FIU21_06025</name>
</gene>
<keyword evidence="3" id="KW-0067">ATP-binding</keyword>
<dbReference type="Pfam" id="PF01935">
    <property type="entry name" value="DUF87"/>
    <property type="match status" value="1"/>
</dbReference>
<dbReference type="EMBL" id="CP054011">
    <property type="protein sequence ID" value="QKH88545.1"/>
    <property type="molecule type" value="Genomic_DNA"/>
</dbReference>
<dbReference type="AlphaFoldDB" id="A0A7D4FY09"/>
<evidence type="ECO:0000259" key="2">
    <source>
        <dbReference type="Pfam" id="PF01935"/>
    </source>
</evidence>
<evidence type="ECO:0000256" key="1">
    <source>
        <dbReference type="SAM" id="MobiDB-lite"/>
    </source>
</evidence>
<dbReference type="InterPro" id="IPR008571">
    <property type="entry name" value="HerA-like"/>
</dbReference>
<proteinExistence type="predicted"/>
<dbReference type="Proteomes" id="UP000500843">
    <property type="component" value="Chromosome 2"/>
</dbReference>
<feature type="compositionally biased region" description="Low complexity" evidence="1">
    <location>
        <begin position="279"/>
        <end position="294"/>
    </location>
</feature>
<dbReference type="RefSeq" id="WP_004361596.1">
    <property type="nucleotide sequence ID" value="NZ_CP054011.1"/>
</dbReference>
<evidence type="ECO:0000313" key="4">
    <source>
        <dbReference type="Proteomes" id="UP000500843"/>
    </source>
</evidence>
<dbReference type="InterPro" id="IPR002789">
    <property type="entry name" value="HerA_central"/>
</dbReference>
<dbReference type="SUPFAM" id="SSF52540">
    <property type="entry name" value="P-loop containing nucleoside triphosphate hydrolases"/>
    <property type="match status" value="1"/>
</dbReference>
<dbReference type="Gene3D" id="3.40.50.300">
    <property type="entry name" value="P-loop containing nucleotide triphosphate hydrolases"/>
    <property type="match status" value="2"/>
</dbReference>
<sequence>MNKLHYKRNHPAVEESHLQQEQTLVEQPTHNFDETSIDPKQIITASKQVFDSMVTREYLHELSYCQVLPMQKSNYSPIRWYRVNKVVIEKNVFFADKLSMLYMSLHKKAKNVILVLNKQNDGDVELYLGARDFSGSSHISGEILESGLEGYFPGVGYKMQAIPALDFESPAVASVSAIASLRDDKREGFVQGIERLINATSSIPRFRTYFIADSVSNKEAKDMVNSFNNLYTRLSPAENLQMTYNESESESISESFTENFSRSIGESISKTVTHTDGYSENSTTGKSTTEGTSENYSRNILTSIYKGLVGGRIGNGTSHSESTNFSDSIGKNFSDSVANQKGTNTTEQKGESTQNGTSQTKTTGISKQVTYQNRTVKYYLDILDKQLKRLQKGSPFGLWSVATYFIANDATTAQQLANIYRGSIIGEESGLETCAINTWQDFNDVKDICKYLKNCLNPRFDYYSLDVSAGSIVTSKELAIHLSLPQSSVPGIIVEERASFARNVFSEKMSKENINIGHIIHLGNESETPVSLNLDELTKHIFVTGSTGSGKSNVMYLLLQQIREKGKHFMVIEPAKGEYKHVFGCLKDVTVYSNTHKVGELLRINPFSFPYKYIDVLEHVDCLVEIFNACWPMYAAMPAVLKHSVITAYEKCGWDIESSEHKLSTPIFPTVEDVLVCLSEYIDNSNYSVDTKGDYKGALEIRLQELCEGMFGNMLNSESIPDAKLFNENVIIDLSRIKSTETKALLMGFLVMKINEFRMSEGGMNKPLQHVTVLEEAHNLLKKTSLEQSQESSNLTGKSVEMISNSIAEMRTYGEAFVIVDQSPSMLDASAIRNTNTKIVLTLPDSEDRKAAGGSMSLKNEQIEEIGRQKQGEAVIYQNIWEEPVQCRISKFNEFESNFCYNKASKPSPKLNNKRSSEVIKFLLKPYIKEPFDTEIIREHISTTSLPTSIKYGLSEMLIEYENKGNLSIWQDCQIAKLSEVVKLYLHLDAEYRNMTEQHSNMNQVRVLLDKLLKDKLDGNISREFLYYTERCFVRNNAMFDQWRETFRVK</sequence>
<dbReference type="PANTHER" id="PTHR42957:SF1">
    <property type="entry name" value="HELICASE MJ1565-RELATED"/>
    <property type="match status" value="1"/>
</dbReference>
<dbReference type="InterPro" id="IPR027417">
    <property type="entry name" value="P-loop_NTPase"/>
</dbReference>
<accession>A0A7D4FY09</accession>
<dbReference type="PANTHER" id="PTHR42957">
    <property type="entry name" value="HELICASE MJ1565-RELATED"/>
    <property type="match status" value="1"/>
</dbReference>
<organism evidence="3 4">
    <name type="scientific">Prevotella melaninogenica</name>
    <dbReference type="NCBI Taxonomy" id="28132"/>
    <lineage>
        <taxon>Bacteria</taxon>
        <taxon>Pseudomonadati</taxon>
        <taxon>Bacteroidota</taxon>
        <taxon>Bacteroidia</taxon>
        <taxon>Bacteroidales</taxon>
        <taxon>Prevotellaceae</taxon>
        <taxon>Prevotella</taxon>
    </lineage>
</organism>
<feature type="region of interest" description="Disordered" evidence="1">
    <location>
        <begin position="271"/>
        <end position="294"/>
    </location>
</feature>
<name>A0A7D4FY09_9BACT</name>
<feature type="domain" description="Helicase HerA central" evidence="2">
    <location>
        <begin position="514"/>
        <end position="751"/>
    </location>
</feature>
<evidence type="ECO:0000313" key="3">
    <source>
        <dbReference type="EMBL" id="QKH88545.1"/>
    </source>
</evidence>
<protein>
    <submittedName>
        <fullName evidence="3">ATP-binding protein</fullName>
    </submittedName>
</protein>